<dbReference type="Pfam" id="PF06803">
    <property type="entry name" value="DUF1232"/>
    <property type="match status" value="1"/>
</dbReference>
<dbReference type="Proteomes" id="UP001319060">
    <property type="component" value="Unassembled WGS sequence"/>
</dbReference>
<feature type="domain" description="DUF1232" evidence="5">
    <location>
        <begin position="45"/>
        <end position="79"/>
    </location>
</feature>
<keyword evidence="2" id="KW-0812">Transmembrane</keyword>
<dbReference type="InterPro" id="IPR016983">
    <property type="entry name" value="UCP031804"/>
</dbReference>
<name>A0ABS2ZJ21_9BACL</name>
<accession>A0ABS2ZJ21</accession>
<keyword evidence="7" id="KW-1185">Reference proteome</keyword>
<sequence>MKEHFTEGSFWEKLKKGAKKAGGEVVYACLLLYFVLQKPDVPLWAKGIIISALGYFILPLDAIPDITPGVGYTDDLGAVIVALGQVAIYIDEDVRKKALDKTRDWFGEDFDSSLVDNKI</sequence>
<protein>
    <submittedName>
        <fullName evidence="6">DUF1232 domain-containing protein</fullName>
    </submittedName>
</protein>
<dbReference type="PIRSF" id="PIRSF031804">
    <property type="entry name" value="UCP031804"/>
    <property type="match status" value="1"/>
</dbReference>
<comment type="caution">
    <text evidence="6">The sequence shown here is derived from an EMBL/GenBank/DDBJ whole genome shotgun (WGS) entry which is preliminary data.</text>
</comment>
<dbReference type="EMBL" id="JAFHKS010000044">
    <property type="protein sequence ID" value="MBN3546695.1"/>
    <property type="molecule type" value="Genomic_DNA"/>
</dbReference>
<organism evidence="6 7">
    <name type="scientific">Fictibacillus barbaricus</name>
    <dbReference type="NCBI Taxonomy" id="182136"/>
    <lineage>
        <taxon>Bacteria</taxon>
        <taxon>Bacillati</taxon>
        <taxon>Bacillota</taxon>
        <taxon>Bacilli</taxon>
        <taxon>Bacillales</taxon>
        <taxon>Fictibacillaceae</taxon>
        <taxon>Fictibacillus</taxon>
    </lineage>
</organism>
<proteinExistence type="predicted"/>
<evidence type="ECO:0000256" key="1">
    <source>
        <dbReference type="ARBA" id="ARBA00004127"/>
    </source>
</evidence>
<evidence type="ECO:0000313" key="7">
    <source>
        <dbReference type="Proteomes" id="UP001319060"/>
    </source>
</evidence>
<comment type="subcellular location">
    <subcellularLocation>
        <location evidence="1">Endomembrane system</location>
        <topology evidence="1">Multi-pass membrane protein</topology>
    </subcellularLocation>
</comment>
<dbReference type="RefSeq" id="WP_188400999.1">
    <property type="nucleotide sequence ID" value="NZ_BMCE01000001.1"/>
</dbReference>
<evidence type="ECO:0000256" key="2">
    <source>
        <dbReference type="ARBA" id="ARBA00022692"/>
    </source>
</evidence>
<reference evidence="6 7" key="1">
    <citation type="submission" date="2021-01" db="EMBL/GenBank/DDBJ databases">
        <title>Genome Sequencing of Type Strains.</title>
        <authorList>
            <person name="Lemaire J.F."/>
            <person name="Inderbitzin P."/>
            <person name="Collins S.B."/>
            <person name="Wespe N."/>
            <person name="Knight-Connoni V."/>
        </authorList>
    </citation>
    <scope>NUCLEOTIDE SEQUENCE [LARGE SCALE GENOMIC DNA]</scope>
    <source>
        <strain evidence="6 7">DSM 14730</strain>
    </source>
</reference>
<evidence type="ECO:0000259" key="5">
    <source>
        <dbReference type="Pfam" id="PF06803"/>
    </source>
</evidence>
<gene>
    <name evidence="6" type="ORF">JYA64_15415</name>
</gene>
<keyword evidence="4" id="KW-0472">Membrane</keyword>
<dbReference type="InterPro" id="IPR010652">
    <property type="entry name" value="DUF1232"/>
</dbReference>
<keyword evidence="3" id="KW-1133">Transmembrane helix</keyword>
<evidence type="ECO:0000256" key="4">
    <source>
        <dbReference type="ARBA" id="ARBA00023136"/>
    </source>
</evidence>
<evidence type="ECO:0000313" key="6">
    <source>
        <dbReference type="EMBL" id="MBN3546695.1"/>
    </source>
</evidence>
<evidence type="ECO:0000256" key="3">
    <source>
        <dbReference type="ARBA" id="ARBA00022989"/>
    </source>
</evidence>